<feature type="region of interest" description="Disordered" evidence="11">
    <location>
        <begin position="321"/>
        <end position="390"/>
    </location>
</feature>
<dbReference type="GO" id="GO:0008270">
    <property type="term" value="F:zinc ion binding"/>
    <property type="evidence" value="ECO:0007669"/>
    <property type="project" value="UniProtKB-KW"/>
</dbReference>
<dbReference type="InterPro" id="IPR036236">
    <property type="entry name" value="Znf_C2H2_sf"/>
</dbReference>
<comment type="caution">
    <text evidence="13">The sequence shown here is derived from an EMBL/GenBank/DDBJ whole genome shotgun (WGS) entry which is preliminary data.</text>
</comment>
<evidence type="ECO:0000259" key="12">
    <source>
        <dbReference type="PROSITE" id="PS50157"/>
    </source>
</evidence>
<feature type="domain" description="C2H2-type" evidence="12">
    <location>
        <begin position="70"/>
        <end position="97"/>
    </location>
</feature>
<keyword evidence="4 10" id="KW-0863">Zinc-finger</keyword>
<keyword evidence="2" id="KW-0479">Metal-binding</keyword>
<feature type="region of interest" description="Disordered" evidence="11">
    <location>
        <begin position="663"/>
        <end position="724"/>
    </location>
</feature>
<comment type="subcellular location">
    <subcellularLocation>
        <location evidence="1">Nucleus</location>
    </subcellularLocation>
</comment>
<dbReference type="PROSITE" id="PS00028">
    <property type="entry name" value="ZINC_FINGER_C2H2_1"/>
    <property type="match status" value="8"/>
</dbReference>
<evidence type="ECO:0000256" key="10">
    <source>
        <dbReference type="PROSITE-ProRule" id="PRU00042"/>
    </source>
</evidence>
<evidence type="ECO:0000256" key="8">
    <source>
        <dbReference type="ARBA" id="ARBA00023163"/>
    </source>
</evidence>
<evidence type="ECO:0000256" key="1">
    <source>
        <dbReference type="ARBA" id="ARBA00004123"/>
    </source>
</evidence>
<protein>
    <recommendedName>
        <fullName evidence="12">C2H2-type domain-containing protein</fullName>
    </recommendedName>
</protein>
<feature type="compositionally biased region" description="Basic and acidic residues" evidence="11">
    <location>
        <begin position="695"/>
        <end position="710"/>
    </location>
</feature>
<dbReference type="FunFam" id="3.30.160.60:FF:002343">
    <property type="entry name" value="Zinc finger protein 33A"/>
    <property type="match status" value="2"/>
</dbReference>
<feature type="compositionally biased region" description="Acidic residues" evidence="11">
    <location>
        <begin position="354"/>
        <end position="364"/>
    </location>
</feature>
<evidence type="ECO:0000256" key="11">
    <source>
        <dbReference type="SAM" id="MobiDB-lite"/>
    </source>
</evidence>
<evidence type="ECO:0000256" key="4">
    <source>
        <dbReference type="ARBA" id="ARBA00022771"/>
    </source>
</evidence>
<feature type="domain" description="C2H2-type" evidence="12">
    <location>
        <begin position="743"/>
        <end position="770"/>
    </location>
</feature>
<keyword evidence="8" id="KW-0804">Transcription</keyword>
<evidence type="ECO:0000256" key="9">
    <source>
        <dbReference type="ARBA" id="ARBA00023242"/>
    </source>
</evidence>
<dbReference type="SUPFAM" id="SSF57667">
    <property type="entry name" value="beta-beta-alpha zinc fingers"/>
    <property type="match status" value="7"/>
</dbReference>
<feature type="domain" description="C2H2-type" evidence="12">
    <location>
        <begin position="520"/>
        <end position="547"/>
    </location>
</feature>
<dbReference type="Proteomes" id="UP001292094">
    <property type="component" value="Unassembled WGS sequence"/>
</dbReference>
<feature type="region of interest" description="Disordered" evidence="11">
    <location>
        <begin position="142"/>
        <end position="167"/>
    </location>
</feature>
<dbReference type="EMBL" id="JAWZYT010003170">
    <property type="protein sequence ID" value="KAK4299804.1"/>
    <property type="molecule type" value="Genomic_DNA"/>
</dbReference>
<dbReference type="GO" id="GO:0000981">
    <property type="term" value="F:DNA-binding transcription factor activity, RNA polymerase II-specific"/>
    <property type="evidence" value="ECO:0007669"/>
    <property type="project" value="TreeGrafter"/>
</dbReference>
<dbReference type="Pfam" id="PF00096">
    <property type="entry name" value="zf-C2H2"/>
    <property type="match status" value="2"/>
</dbReference>
<evidence type="ECO:0000256" key="7">
    <source>
        <dbReference type="ARBA" id="ARBA00023125"/>
    </source>
</evidence>
<feature type="domain" description="C2H2-type" evidence="12">
    <location>
        <begin position="126"/>
        <end position="152"/>
    </location>
</feature>
<sequence>MSLNHYAIPIYNTTFSVDVMESWNEEEPPDLSQFLAVSLEEGGGADVTLPPPTKEEEATDSGLVRVAGNAQCPVCFKEFKTRRRMLAHLKIHTGVRKHECDVCFKRFSRTDKLVVHKRTHTGERPFQCFCGKRFTRIDHLKTHSNTHGSTPKVMPTVVESKSNKKSVRSTRLSERKILICSYCDQKFTQSYKYHRHVRTHTGEKPYHCMCGAQYSRSERLRKHLLENPEHVQASPTSFGEDLGDCVANISTHISTDTPALPDCLNGDDNDCENKRQSTGVTNEMEMYTQLITTSPSDTKKDNIQEDNRVIDSLMQNVTQQEDTHMDTTQDDKIQKDDSQRNETQPDYVQRDEAQEYETWEDGSQQDDVQREETQQDNTQRDETEQINTQKDGFLMVNNKVKDMLLTGGLVVGSGKTQCPLCFKEFTRRRRMLTHLQTHTGDRPHECDICLKRFTRSDKLLAHKRTHTRERPYHCFCGIIFTHVDDLKAHLTTHGLTPDQVMPTVVELKSKKKRMSERKILICSYCDQKFTESYKYHRHVRTHTGEKPYHCMCGAQYSRSEALRKHLLENPEHVQASPTSFGEDLGDCVANISTHISTDTPALPDCLNGDDNDCENKRQSTGVTNEMEMYTQLITTSPSDTKKDNIQEDNRVIDSLMQNVTQQEDTHMDTTQDDETSGYRSQHDDTQIDRTQQTNVHRDETEQFDVQREETPQDSSQGDNIPKNVNRVKGVEKTGNLVVGKGKNICPLCFKEFTRRRRMLIHLRAHTGERPHECDICFKRFTRSDKLVDHKRTHTGERPYQCFCGKRFTRVDHLKTHTTTHGLTPNVMPTVVEPKSNN</sequence>
<evidence type="ECO:0000256" key="2">
    <source>
        <dbReference type="ARBA" id="ARBA00022723"/>
    </source>
</evidence>
<feature type="domain" description="C2H2-type" evidence="12">
    <location>
        <begin position="178"/>
        <end position="205"/>
    </location>
</feature>
<dbReference type="GO" id="GO:0000978">
    <property type="term" value="F:RNA polymerase II cis-regulatory region sequence-specific DNA binding"/>
    <property type="evidence" value="ECO:0007669"/>
    <property type="project" value="TreeGrafter"/>
</dbReference>
<dbReference type="Gene3D" id="3.30.160.60">
    <property type="entry name" value="Classic Zinc Finger"/>
    <property type="match status" value="12"/>
</dbReference>
<dbReference type="PANTHER" id="PTHR23235">
    <property type="entry name" value="KRUEPPEL-LIKE TRANSCRIPTION FACTOR"/>
    <property type="match status" value="1"/>
</dbReference>
<feature type="domain" description="C2H2-type" evidence="12">
    <location>
        <begin position="799"/>
        <end position="820"/>
    </location>
</feature>
<dbReference type="GO" id="GO:0005634">
    <property type="term" value="C:nucleus"/>
    <property type="evidence" value="ECO:0007669"/>
    <property type="project" value="UniProtKB-SubCell"/>
</dbReference>
<dbReference type="PROSITE" id="PS50157">
    <property type="entry name" value="ZINC_FINGER_C2H2_2"/>
    <property type="match status" value="10"/>
</dbReference>
<accession>A0AAE1P2H3</accession>
<keyword evidence="7" id="KW-0238">DNA-binding</keyword>
<evidence type="ECO:0000256" key="5">
    <source>
        <dbReference type="ARBA" id="ARBA00022833"/>
    </source>
</evidence>
<evidence type="ECO:0000256" key="3">
    <source>
        <dbReference type="ARBA" id="ARBA00022737"/>
    </source>
</evidence>
<feature type="domain" description="C2H2-type" evidence="12">
    <location>
        <begin position="98"/>
        <end position="125"/>
    </location>
</feature>
<name>A0AAE1P2H3_9EUCA</name>
<keyword evidence="14" id="KW-1185">Reference proteome</keyword>
<feature type="domain" description="C2H2-type" evidence="12">
    <location>
        <begin position="416"/>
        <end position="443"/>
    </location>
</feature>
<dbReference type="AlphaFoldDB" id="A0AAE1P2H3"/>
<evidence type="ECO:0000256" key="6">
    <source>
        <dbReference type="ARBA" id="ARBA00023015"/>
    </source>
</evidence>
<feature type="compositionally biased region" description="Basic and acidic residues" evidence="11">
    <location>
        <begin position="367"/>
        <end position="383"/>
    </location>
</feature>
<dbReference type="PANTHER" id="PTHR23235:SF120">
    <property type="entry name" value="KRUPPEL-LIKE FACTOR 15"/>
    <property type="match status" value="1"/>
</dbReference>
<feature type="region of interest" description="Disordered" evidence="11">
    <location>
        <begin position="818"/>
        <end position="837"/>
    </location>
</feature>
<dbReference type="Pfam" id="PF13912">
    <property type="entry name" value="zf-C2H2_6"/>
    <property type="match status" value="2"/>
</dbReference>
<dbReference type="FunFam" id="3.30.160.60:FF:000064">
    <property type="entry name" value="Early growth response protein 3"/>
    <property type="match status" value="1"/>
</dbReference>
<dbReference type="InterPro" id="IPR013087">
    <property type="entry name" value="Znf_C2H2_type"/>
</dbReference>
<evidence type="ECO:0000313" key="13">
    <source>
        <dbReference type="EMBL" id="KAK4299804.1"/>
    </source>
</evidence>
<keyword evidence="3" id="KW-0677">Repeat</keyword>
<proteinExistence type="predicted"/>
<reference evidence="13" key="1">
    <citation type="submission" date="2023-11" db="EMBL/GenBank/DDBJ databases">
        <title>Genome assemblies of two species of porcelain crab, Petrolisthes cinctipes and Petrolisthes manimaculis (Anomura: Porcellanidae).</title>
        <authorList>
            <person name="Angst P."/>
        </authorList>
    </citation>
    <scope>NUCLEOTIDE SEQUENCE</scope>
    <source>
        <strain evidence="13">PB745_02</strain>
        <tissue evidence="13">Gill</tissue>
    </source>
</reference>
<dbReference type="SMART" id="SM00355">
    <property type="entry name" value="ZnF_C2H2"/>
    <property type="match status" value="13"/>
</dbReference>
<feature type="compositionally biased region" description="Basic and acidic residues" evidence="11">
    <location>
        <begin position="321"/>
        <end position="340"/>
    </location>
</feature>
<evidence type="ECO:0000313" key="14">
    <source>
        <dbReference type="Proteomes" id="UP001292094"/>
    </source>
</evidence>
<feature type="domain" description="C2H2-type" evidence="12">
    <location>
        <begin position="771"/>
        <end position="798"/>
    </location>
</feature>
<keyword evidence="5" id="KW-0862">Zinc</keyword>
<keyword evidence="9" id="KW-0539">Nucleus</keyword>
<organism evidence="13 14">
    <name type="scientific">Petrolisthes manimaculis</name>
    <dbReference type="NCBI Taxonomy" id="1843537"/>
    <lineage>
        <taxon>Eukaryota</taxon>
        <taxon>Metazoa</taxon>
        <taxon>Ecdysozoa</taxon>
        <taxon>Arthropoda</taxon>
        <taxon>Crustacea</taxon>
        <taxon>Multicrustacea</taxon>
        <taxon>Malacostraca</taxon>
        <taxon>Eumalacostraca</taxon>
        <taxon>Eucarida</taxon>
        <taxon>Decapoda</taxon>
        <taxon>Pleocyemata</taxon>
        <taxon>Anomura</taxon>
        <taxon>Galatheoidea</taxon>
        <taxon>Porcellanidae</taxon>
        <taxon>Petrolisthes</taxon>
    </lineage>
</organism>
<gene>
    <name evidence="13" type="ORF">Pmani_027948</name>
</gene>
<feature type="domain" description="C2H2-type" evidence="12">
    <location>
        <begin position="444"/>
        <end position="471"/>
    </location>
</feature>
<keyword evidence="6" id="KW-0805">Transcription regulation</keyword>